<comment type="similarity">
    <text evidence="1">Belongs to the peptidase C40 family.</text>
</comment>
<protein>
    <submittedName>
        <fullName evidence="7">Probable endopeptidase cgR_2070</fullName>
        <ecNumber evidence="7">3.4.-.-</ecNumber>
    </submittedName>
</protein>
<dbReference type="EC" id="3.4.-.-" evidence="7"/>
<keyword evidence="2" id="KW-0645">Protease</keyword>
<dbReference type="STRING" id="166486.ERS852572_00613"/>
<dbReference type="GO" id="GO:0006508">
    <property type="term" value="P:proteolysis"/>
    <property type="evidence" value="ECO:0007669"/>
    <property type="project" value="UniProtKB-KW"/>
</dbReference>
<dbReference type="AlphaFoldDB" id="A0A173RVV9"/>
<accession>A0A173RVV9</accession>
<dbReference type="PROSITE" id="PS51935">
    <property type="entry name" value="NLPC_P60"/>
    <property type="match status" value="1"/>
</dbReference>
<feature type="transmembrane region" description="Helical" evidence="5">
    <location>
        <begin position="25"/>
        <end position="47"/>
    </location>
</feature>
<evidence type="ECO:0000256" key="5">
    <source>
        <dbReference type="SAM" id="Phobius"/>
    </source>
</evidence>
<dbReference type="PANTHER" id="PTHR47053:SF1">
    <property type="entry name" value="MUREIN DD-ENDOPEPTIDASE MEPH-RELATED"/>
    <property type="match status" value="1"/>
</dbReference>
<dbReference type="Pfam" id="PF00877">
    <property type="entry name" value="NLPC_P60"/>
    <property type="match status" value="1"/>
</dbReference>
<dbReference type="InterPro" id="IPR038765">
    <property type="entry name" value="Papain-like_cys_pep_sf"/>
</dbReference>
<keyword evidence="5" id="KW-0812">Transmembrane</keyword>
<dbReference type="PANTHER" id="PTHR47053">
    <property type="entry name" value="MUREIN DD-ENDOPEPTIDASE MEPH-RELATED"/>
    <property type="match status" value="1"/>
</dbReference>
<dbReference type="GO" id="GO:0008234">
    <property type="term" value="F:cysteine-type peptidase activity"/>
    <property type="evidence" value="ECO:0007669"/>
    <property type="project" value="UniProtKB-KW"/>
</dbReference>
<feature type="domain" description="NlpC/P60" evidence="6">
    <location>
        <begin position="233"/>
        <end position="361"/>
    </location>
</feature>
<evidence type="ECO:0000313" key="7">
    <source>
        <dbReference type="EMBL" id="CUM81689.1"/>
    </source>
</evidence>
<gene>
    <name evidence="7" type="ORF">ERS852572_00613</name>
</gene>
<dbReference type="EMBL" id="CYXZ01000004">
    <property type="protein sequence ID" value="CUM81689.1"/>
    <property type="molecule type" value="Genomic_DNA"/>
</dbReference>
<proteinExistence type="inferred from homology"/>
<dbReference type="PaxDb" id="166486-ERS852572_00613"/>
<dbReference type="RefSeq" id="WP_055193266.1">
    <property type="nucleotide sequence ID" value="NZ_CABIYH010000004.1"/>
</dbReference>
<keyword evidence="5" id="KW-1133">Transmembrane helix</keyword>
<evidence type="ECO:0000256" key="4">
    <source>
        <dbReference type="ARBA" id="ARBA00022807"/>
    </source>
</evidence>
<dbReference type="Gene3D" id="3.90.1720.10">
    <property type="entry name" value="endopeptidase domain like (from Nostoc punctiforme)"/>
    <property type="match status" value="1"/>
</dbReference>
<keyword evidence="4" id="KW-0788">Thiol protease</keyword>
<sequence length="361" mass="39652">MEPATAALIARAAIAAGTNKKVWTGIASVLAALCLPVILAVMCYISIASGGTEHNRAAVHLAFDGGEAPDGMPADYQAYVSQMQESFAELDAILDDIDGMTEGEVCDRYLVKSVFYSLYFGADRVRLETDDYKKFADCFVDYEERTQNIEQEDGTVTLEKYTVAVAIGDKTKIFQKLASDYRVTATYEQQSNAVNVWYVAKYDTAAPTEGDEFSDWGGWNGAGDIPVYDLPANGNGSDIVQLALSRLGHPYSQALRGTGNYVDCSYLTLWCYRQIGISLPGTAAEQGRYMVEHNLTVAKESLQPGDLVFWSHKPNGRYMNITHVGIYAGDGMVVDASYSKGKVVYRPLFDNDKQVLYGRPQ</sequence>
<organism evidence="7 8">
    <name type="scientific">Roseburia intestinalis</name>
    <dbReference type="NCBI Taxonomy" id="166486"/>
    <lineage>
        <taxon>Bacteria</taxon>
        <taxon>Bacillati</taxon>
        <taxon>Bacillota</taxon>
        <taxon>Clostridia</taxon>
        <taxon>Lachnospirales</taxon>
        <taxon>Lachnospiraceae</taxon>
        <taxon>Roseburia</taxon>
    </lineage>
</organism>
<evidence type="ECO:0000313" key="8">
    <source>
        <dbReference type="Proteomes" id="UP000095350"/>
    </source>
</evidence>
<evidence type="ECO:0000259" key="6">
    <source>
        <dbReference type="PROSITE" id="PS51935"/>
    </source>
</evidence>
<evidence type="ECO:0000256" key="2">
    <source>
        <dbReference type="ARBA" id="ARBA00022670"/>
    </source>
</evidence>
<reference evidence="7 8" key="1">
    <citation type="submission" date="2015-09" db="EMBL/GenBank/DDBJ databases">
        <authorList>
            <consortium name="Pathogen Informatics"/>
        </authorList>
    </citation>
    <scope>NUCLEOTIDE SEQUENCE [LARGE SCALE GENOMIC DNA]</scope>
    <source>
        <strain evidence="7 8">2789STDY5834960</strain>
    </source>
</reference>
<evidence type="ECO:0000256" key="1">
    <source>
        <dbReference type="ARBA" id="ARBA00007074"/>
    </source>
</evidence>
<name>A0A173RVV9_9FIRM</name>
<dbReference type="InterPro" id="IPR000064">
    <property type="entry name" value="NLP_P60_dom"/>
</dbReference>
<dbReference type="OrthoDB" id="9812962at2"/>
<dbReference type="InterPro" id="IPR051202">
    <property type="entry name" value="Peptidase_C40"/>
</dbReference>
<evidence type="ECO:0000256" key="3">
    <source>
        <dbReference type="ARBA" id="ARBA00022801"/>
    </source>
</evidence>
<keyword evidence="3 7" id="KW-0378">Hydrolase</keyword>
<dbReference type="Proteomes" id="UP000095350">
    <property type="component" value="Unassembled WGS sequence"/>
</dbReference>
<dbReference type="SUPFAM" id="SSF54001">
    <property type="entry name" value="Cysteine proteinases"/>
    <property type="match status" value="1"/>
</dbReference>
<keyword evidence="5" id="KW-0472">Membrane</keyword>